<reference evidence="3" key="1">
    <citation type="submission" date="2021-02" db="EMBL/GenBank/DDBJ databases">
        <title>Genome sequence of Rhodospirillales sp. strain TMPK1 isolated from soil.</title>
        <authorList>
            <person name="Nakai R."/>
            <person name="Kusada H."/>
            <person name="Tamaki H."/>
        </authorList>
    </citation>
    <scope>NUCLEOTIDE SEQUENCE</scope>
    <source>
        <strain evidence="3">TMPK1</strain>
    </source>
</reference>
<dbReference type="PANTHER" id="PTHR13774:SF32">
    <property type="entry name" value="ANTISENSE-ENHANCING SEQUENCE 1"/>
    <property type="match status" value="1"/>
</dbReference>
<dbReference type="AlphaFoldDB" id="A0A8S8XD60"/>
<dbReference type="Proteomes" id="UP000681075">
    <property type="component" value="Unassembled WGS sequence"/>
</dbReference>
<dbReference type="GO" id="GO:0016853">
    <property type="term" value="F:isomerase activity"/>
    <property type="evidence" value="ECO:0007669"/>
    <property type="project" value="TreeGrafter"/>
</dbReference>
<evidence type="ECO:0000256" key="1">
    <source>
        <dbReference type="ARBA" id="ARBA00008270"/>
    </source>
</evidence>
<dbReference type="SUPFAM" id="SSF54506">
    <property type="entry name" value="Diaminopimelate epimerase-like"/>
    <property type="match status" value="1"/>
</dbReference>
<name>A0A8S8XD60_9PROT</name>
<dbReference type="EMBL" id="BOPV01000001">
    <property type="protein sequence ID" value="GIL39639.1"/>
    <property type="molecule type" value="Genomic_DNA"/>
</dbReference>
<evidence type="ECO:0000256" key="2">
    <source>
        <dbReference type="PIRSR" id="PIRSR016184-1"/>
    </source>
</evidence>
<comment type="caution">
    <text evidence="3">The sequence shown here is derived from an EMBL/GenBank/DDBJ whole genome shotgun (WGS) entry which is preliminary data.</text>
</comment>
<dbReference type="InterPro" id="IPR003719">
    <property type="entry name" value="Phenazine_PhzF-like"/>
</dbReference>
<keyword evidence="4" id="KW-1185">Reference proteome</keyword>
<dbReference type="RefSeq" id="WP_420242741.1">
    <property type="nucleotide sequence ID" value="NZ_BOPV01000001.1"/>
</dbReference>
<dbReference type="PANTHER" id="PTHR13774">
    <property type="entry name" value="PHENAZINE BIOSYNTHESIS PROTEIN"/>
    <property type="match status" value="1"/>
</dbReference>
<comment type="similarity">
    <text evidence="1">Belongs to the PhzF family.</text>
</comment>
<dbReference type="NCBIfam" id="TIGR00654">
    <property type="entry name" value="PhzF_family"/>
    <property type="match status" value="1"/>
</dbReference>
<feature type="active site" evidence="2">
    <location>
        <position position="48"/>
    </location>
</feature>
<evidence type="ECO:0000313" key="4">
    <source>
        <dbReference type="Proteomes" id="UP000681075"/>
    </source>
</evidence>
<accession>A0A8S8XD60</accession>
<gene>
    <name evidence="3" type="ORF">TMPK1_18760</name>
</gene>
<dbReference type="GO" id="GO:0005737">
    <property type="term" value="C:cytoplasm"/>
    <property type="evidence" value="ECO:0007669"/>
    <property type="project" value="TreeGrafter"/>
</dbReference>
<sequence>MSKERRYVACDVFTNVRFGGNPLAVVLDAEGLSTEQMQKIAREFNYSETTFVLPAKDSANDANVRIFTPNFEMPFAGHPNVGTAFVLKNEGAVFGRKVGDRLRFEEIAGLVEMELTADGVATLTAPQKISVSGTIPRAKLAESISLDEKDLKGDGVVASVGAPFILTELASRDALARAKPNLPAYERNLAGNIHDGLNATGVHCWVRDDGGEFDLRVRMFGPLKGVFEDPATGSANAALSGYLARESATPIKFRIAQGIEMGRPSLLLAEASSSRVRLGGSCVTTMRGTLLT</sequence>
<dbReference type="PIRSF" id="PIRSF016184">
    <property type="entry name" value="PhzC_PhzF"/>
    <property type="match status" value="1"/>
</dbReference>
<dbReference type="Gene3D" id="3.10.310.10">
    <property type="entry name" value="Diaminopimelate Epimerase, Chain A, domain 1"/>
    <property type="match status" value="2"/>
</dbReference>
<protein>
    <recommendedName>
        <fullName evidence="5">Phenazine biosynthesis protein PhzF</fullName>
    </recommendedName>
</protein>
<organism evidence="3 4">
    <name type="scientific">Roseiterribacter gracilis</name>
    <dbReference type="NCBI Taxonomy" id="2812848"/>
    <lineage>
        <taxon>Bacteria</taxon>
        <taxon>Pseudomonadati</taxon>
        <taxon>Pseudomonadota</taxon>
        <taxon>Alphaproteobacteria</taxon>
        <taxon>Rhodospirillales</taxon>
        <taxon>Roseiterribacteraceae</taxon>
        <taxon>Roseiterribacter</taxon>
    </lineage>
</organism>
<dbReference type="Pfam" id="PF02567">
    <property type="entry name" value="PhzC-PhzF"/>
    <property type="match status" value="1"/>
</dbReference>
<proteinExistence type="inferred from homology"/>
<evidence type="ECO:0008006" key="5">
    <source>
        <dbReference type="Google" id="ProtNLM"/>
    </source>
</evidence>
<evidence type="ECO:0000313" key="3">
    <source>
        <dbReference type="EMBL" id="GIL39639.1"/>
    </source>
</evidence>